<evidence type="ECO:0000256" key="1">
    <source>
        <dbReference type="ARBA" id="ARBA00023015"/>
    </source>
</evidence>
<dbReference type="InterPro" id="IPR000843">
    <property type="entry name" value="HTH_LacI"/>
</dbReference>
<dbReference type="InterPro" id="IPR028082">
    <property type="entry name" value="Peripla_BP_I"/>
</dbReference>
<sequence>MNDSPRASAALGAGSPGATQSDLARELGVSRTLVSLALRDQPGVSADMRARILATAQRRGYRRNGLAADLATRRRTAVGLHLLDARNDIYSTVLRGVQEVVTDAQQRLVLAVDTAPGHPDPRAVDALVEANVGVIISTALTGSKDDAVALNARSPLVALFRHIAGVDSVYPDDAAGTRLALEHLLGLGHRRIAHLTGPAVTGYTTRRDTYVSVMTERGLTPEVIVSDGYSREVAAAAAADLMARPAALRPTAVMTHNDELAFAVREAAFAHGLAVPRDLSVVGYDNSRTAGLTGVELTTVDVDAPAMSHAAARAALRRVAFPAAPCVDQRFEPSLRLRSSTAAPV</sequence>
<dbReference type="Gene3D" id="3.40.50.2300">
    <property type="match status" value="2"/>
</dbReference>
<dbReference type="RefSeq" id="WP_196836461.1">
    <property type="nucleotide sequence ID" value="NZ_JADOTZ010000001.1"/>
</dbReference>
<dbReference type="CDD" id="cd06267">
    <property type="entry name" value="PBP1_LacI_sugar_binding-like"/>
    <property type="match status" value="1"/>
</dbReference>
<evidence type="ECO:0000313" key="7">
    <source>
        <dbReference type="Proteomes" id="UP000625033"/>
    </source>
</evidence>
<comment type="caution">
    <text evidence="6">The sequence shown here is derived from an EMBL/GenBank/DDBJ whole genome shotgun (WGS) entry which is preliminary data.</text>
</comment>
<dbReference type="Gene3D" id="1.10.260.40">
    <property type="entry name" value="lambda repressor-like DNA-binding domains"/>
    <property type="match status" value="1"/>
</dbReference>
<protein>
    <submittedName>
        <fullName evidence="6">DNA-binding LacI/PurR family transcriptional regulator</fullName>
    </submittedName>
</protein>
<dbReference type="EMBL" id="JADOTZ010000001">
    <property type="protein sequence ID" value="MBG6085258.1"/>
    <property type="molecule type" value="Genomic_DNA"/>
</dbReference>
<dbReference type="Proteomes" id="UP000625033">
    <property type="component" value="Unassembled WGS sequence"/>
</dbReference>
<dbReference type="AlphaFoldDB" id="A0A931DAZ2"/>
<dbReference type="Pfam" id="PF13377">
    <property type="entry name" value="Peripla_BP_3"/>
    <property type="match status" value="1"/>
</dbReference>
<dbReference type="InterPro" id="IPR010982">
    <property type="entry name" value="Lambda_DNA-bd_dom_sf"/>
</dbReference>
<keyword evidence="3" id="KW-0804">Transcription</keyword>
<name>A0A931DAZ2_9MICC</name>
<evidence type="ECO:0000313" key="6">
    <source>
        <dbReference type="EMBL" id="MBG6085258.1"/>
    </source>
</evidence>
<dbReference type="InterPro" id="IPR046335">
    <property type="entry name" value="LacI/GalR-like_sensor"/>
</dbReference>
<evidence type="ECO:0000256" key="4">
    <source>
        <dbReference type="SAM" id="MobiDB-lite"/>
    </source>
</evidence>
<dbReference type="PANTHER" id="PTHR30146:SF109">
    <property type="entry name" value="HTH-TYPE TRANSCRIPTIONAL REGULATOR GALS"/>
    <property type="match status" value="1"/>
</dbReference>
<keyword evidence="1" id="KW-0805">Transcription regulation</keyword>
<feature type="domain" description="HTH lacI-type" evidence="5">
    <location>
        <begin position="18"/>
        <end position="72"/>
    </location>
</feature>
<feature type="region of interest" description="Disordered" evidence="4">
    <location>
        <begin position="1"/>
        <end position="22"/>
    </location>
</feature>
<evidence type="ECO:0000256" key="2">
    <source>
        <dbReference type="ARBA" id="ARBA00023125"/>
    </source>
</evidence>
<dbReference type="GO" id="GO:0000976">
    <property type="term" value="F:transcription cis-regulatory region binding"/>
    <property type="evidence" value="ECO:0007669"/>
    <property type="project" value="TreeGrafter"/>
</dbReference>
<evidence type="ECO:0000256" key="3">
    <source>
        <dbReference type="ARBA" id="ARBA00023163"/>
    </source>
</evidence>
<dbReference type="CDD" id="cd01392">
    <property type="entry name" value="HTH_LacI"/>
    <property type="match status" value="1"/>
</dbReference>
<dbReference type="PANTHER" id="PTHR30146">
    <property type="entry name" value="LACI-RELATED TRANSCRIPTIONAL REPRESSOR"/>
    <property type="match status" value="1"/>
</dbReference>
<dbReference type="PROSITE" id="PS50932">
    <property type="entry name" value="HTH_LACI_2"/>
    <property type="match status" value="1"/>
</dbReference>
<keyword evidence="7" id="KW-1185">Reference proteome</keyword>
<dbReference type="SUPFAM" id="SSF47413">
    <property type="entry name" value="lambda repressor-like DNA-binding domains"/>
    <property type="match status" value="1"/>
</dbReference>
<accession>A0A931DAZ2</accession>
<gene>
    <name evidence="6" type="ORF">IW252_002025</name>
</gene>
<feature type="compositionally biased region" description="Low complexity" evidence="4">
    <location>
        <begin position="1"/>
        <end position="18"/>
    </location>
</feature>
<dbReference type="SMART" id="SM00354">
    <property type="entry name" value="HTH_LACI"/>
    <property type="match status" value="1"/>
</dbReference>
<reference evidence="6" key="1">
    <citation type="submission" date="2020-11" db="EMBL/GenBank/DDBJ databases">
        <title>Sequencing the genomes of 1000 actinobacteria strains.</title>
        <authorList>
            <person name="Klenk H.-P."/>
        </authorList>
    </citation>
    <scope>NUCLEOTIDE SEQUENCE</scope>
    <source>
        <strain evidence="6">DSM 26152</strain>
    </source>
</reference>
<dbReference type="GO" id="GO:0003700">
    <property type="term" value="F:DNA-binding transcription factor activity"/>
    <property type="evidence" value="ECO:0007669"/>
    <property type="project" value="TreeGrafter"/>
</dbReference>
<proteinExistence type="predicted"/>
<dbReference type="SUPFAM" id="SSF53822">
    <property type="entry name" value="Periplasmic binding protein-like I"/>
    <property type="match status" value="1"/>
</dbReference>
<evidence type="ECO:0000259" key="5">
    <source>
        <dbReference type="PROSITE" id="PS50932"/>
    </source>
</evidence>
<keyword evidence="2 6" id="KW-0238">DNA-binding</keyword>
<organism evidence="6 7">
    <name type="scientific">Zhihengliuella flava</name>
    <dbReference type="NCBI Taxonomy" id="1285193"/>
    <lineage>
        <taxon>Bacteria</taxon>
        <taxon>Bacillati</taxon>
        <taxon>Actinomycetota</taxon>
        <taxon>Actinomycetes</taxon>
        <taxon>Micrococcales</taxon>
        <taxon>Micrococcaceae</taxon>
        <taxon>Zhihengliuella</taxon>
    </lineage>
</organism>